<dbReference type="CDD" id="cd09168">
    <property type="entry name" value="PLDc_PaPPK1_C2_like"/>
    <property type="match status" value="1"/>
</dbReference>
<evidence type="ECO:0000256" key="5">
    <source>
        <dbReference type="ARBA" id="ARBA00022777"/>
    </source>
</evidence>
<dbReference type="InterPro" id="IPR003414">
    <property type="entry name" value="PP_kinase"/>
</dbReference>
<dbReference type="Pfam" id="PF13090">
    <property type="entry name" value="PP_kinase_C"/>
    <property type="match status" value="1"/>
</dbReference>
<dbReference type="AlphaFoldDB" id="A0A7C1JDH1"/>
<comment type="cofactor">
    <cofactor evidence="8">
        <name>Mg(2+)</name>
        <dbReference type="ChEBI" id="CHEBI:18420"/>
    </cofactor>
</comment>
<dbReference type="InterPro" id="IPR036832">
    <property type="entry name" value="PPK_N_dom_sf"/>
</dbReference>
<feature type="binding site" evidence="8">
    <location>
        <position position="512"/>
    </location>
    <ligand>
        <name>Mg(2+)</name>
        <dbReference type="ChEBI" id="CHEBI:18420"/>
    </ligand>
</feature>
<feature type="domain" description="Polyphosphate kinase C-terminal" evidence="14">
    <location>
        <begin position="468"/>
        <end position="632"/>
    </location>
</feature>
<keyword evidence="4 8" id="KW-0547">Nucleotide-binding</keyword>
<accession>A0A7C1JDH1</accession>
<dbReference type="Pfam" id="PF02503">
    <property type="entry name" value="PP_kinase"/>
    <property type="match status" value="1"/>
</dbReference>
<dbReference type="GO" id="GO:0046872">
    <property type="term" value="F:metal ion binding"/>
    <property type="evidence" value="ECO:0007669"/>
    <property type="project" value="UniProtKB-KW"/>
</dbReference>
<evidence type="ECO:0000259" key="12">
    <source>
        <dbReference type="Pfam" id="PF13089"/>
    </source>
</evidence>
<name>A0A7C1JDH1_9CHLR</name>
<reference evidence="15" key="1">
    <citation type="journal article" date="2020" name="mSystems">
        <title>Genome- and Community-Level Interaction Insights into Carbon Utilization and Element Cycling Functions of Hydrothermarchaeota in Hydrothermal Sediment.</title>
        <authorList>
            <person name="Zhou Z."/>
            <person name="Liu Y."/>
            <person name="Xu W."/>
            <person name="Pan J."/>
            <person name="Luo Z.H."/>
            <person name="Li M."/>
        </authorList>
    </citation>
    <scope>NUCLEOTIDE SEQUENCE [LARGE SCALE GENOMIC DNA]</scope>
    <source>
        <strain evidence="15">SpSt-289</strain>
    </source>
</reference>
<dbReference type="NCBIfam" id="NF003917">
    <property type="entry name" value="PRK05443.1-1"/>
    <property type="match status" value="1"/>
</dbReference>
<dbReference type="NCBIfam" id="TIGR03705">
    <property type="entry name" value="poly_P_kin"/>
    <property type="match status" value="1"/>
</dbReference>
<evidence type="ECO:0000259" key="11">
    <source>
        <dbReference type="Pfam" id="PF02503"/>
    </source>
</evidence>
<evidence type="ECO:0000256" key="1">
    <source>
        <dbReference type="ARBA" id="ARBA00022553"/>
    </source>
</evidence>
<dbReference type="SUPFAM" id="SSF143724">
    <property type="entry name" value="PHP14-like"/>
    <property type="match status" value="1"/>
</dbReference>
<dbReference type="NCBIfam" id="NF003918">
    <property type="entry name" value="PRK05443.1-2"/>
    <property type="match status" value="1"/>
</dbReference>
<dbReference type="InterPro" id="IPR036830">
    <property type="entry name" value="PP_kinase_middle_dom_sf"/>
</dbReference>
<evidence type="ECO:0000256" key="9">
    <source>
        <dbReference type="RuleBase" id="RU003800"/>
    </source>
</evidence>
<dbReference type="InterPro" id="IPR041108">
    <property type="entry name" value="PP_kinase_C_1"/>
</dbReference>
<feature type="region of interest" description="Disordered" evidence="10">
    <location>
        <begin position="1"/>
        <end position="95"/>
    </location>
</feature>
<dbReference type="PANTHER" id="PTHR30218:SF0">
    <property type="entry name" value="POLYPHOSPHATE KINASE"/>
    <property type="match status" value="1"/>
</dbReference>
<feature type="compositionally biased region" description="Polar residues" evidence="10">
    <location>
        <begin position="71"/>
        <end position="86"/>
    </location>
</feature>
<keyword evidence="1 8" id="KW-0597">Phosphoprotein</keyword>
<dbReference type="Gene3D" id="3.30.870.10">
    <property type="entry name" value="Endonuclease Chain A"/>
    <property type="match status" value="2"/>
</dbReference>
<evidence type="ECO:0000313" key="15">
    <source>
        <dbReference type="EMBL" id="HDX33603.1"/>
    </source>
</evidence>
<keyword evidence="5 8" id="KW-0418">Kinase</keyword>
<dbReference type="GO" id="GO:0005524">
    <property type="term" value="F:ATP binding"/>
    <property type="evidence" value="ECO:0007669"/>
    <property type="project" value="UniProtKB-KW"/>
</dbReference>
<dbReference type="NCBIfam" id="NF003921">
    <property type="entry name" value="PRK05443.2-2"/>
    <property type="match status" value="1"/>
</dbReference>
<comment type="similarity">
    <text evidence="8 9">Belongs to the polyphosphate kinase 1 (PPK1) family.</text>
</comment>
<proteinExistence type="inferred from homology"/>
<dbReference type="InterPro" id="IPR025198">
    <property type="entry name" value="PPK_N_dom"/>
</dbReference>
<evidence type="ECO:0000256" key="7">
    <source>
        <dbReference type="ARBA" id="ARBA00022842"/>
    </source>
</evidence>
<dbReference type="PANTHER" id="PTHR30218">
    <property type="entry name" value="POLYPHOSPHATE KINASE"/>
    <property type="match status" value="1"/>
</dbReference>
<dbReference type="GO" id="GO:0006799">
    <property type="term" value="P:polyphosphate biosynthetic process"/>
    <property type="evidence" value="ECO:0007669"/>
    <property type="project" value="UniProtKB-UniRule"/>
</dbReference>
<organism evidence="15">
    <name type="scientific">Caldilinea aerophila</name>
    <dbReference type="NCBI Taxonomy" id="133453"/>
    <lineage>
        <taxon>Bacteria</taxon>
        <taxon>Bacillati</taxon>
        <taxon>Chloroflexota</taxon>
        <taxon>Caldilineae</taxon>
        <taxon>Caldilineales</taxon>
        <taxon>Caldilineaceae</taxon>
        <taxon>Caldilinea</taxon>
    </lineage>
</organism>
<feature type="active site" description="Phosphohistidine intermediate" evidence="8">
    <location>
        <position position="572"/>
    </location>
</feature>
<dbReference type="GO" id="GO:0009358">
    <property type="term" value="C:polyphosphate kinase complex"/>
    <property type="evidence" value="ECO:0007669"/>
    <property type="project" value="InterPro"/>
</dbReference>
<evidence type="ECO:0000256" key="3">
    <source>
        <dbReference type="ARBA" id="ARBA00022723"/>
    </source>
</evidence>
<dbReference type="EMBL" id="DSMG01000196">
    <property type="protein sequence ID" value="HDX33603.1"/>
    <property type="molecule type" value="Genomic_DNA"/>
</dbReference>
<feature type="binding site" evidence="8">
    <location>
        <position position="542"/>
    </location>
    <ligand>
        <name>Mg(2+)</name>
        <dbReference type="ChEBI" id="CHEBI:18420"/>
    </ligand>
</feature>
<comment type="PTM">
    <text evidence="8 9">An intermediate of this reaction is the autophosphorylated ppk in which a phosphate is covalently linked to a histidine residue through a N-P bond.</text>
</comment>
<comment type="caution">
    <text evidence="15">The sequence shown here is derived from an EMBL/GenBank/DDBJ whole genome shotgun (WGS) entry which is preliminary data.</text>
</comment>
<feature type="binding site" evidence="8">
    <location>
        <position position="729"/>
    </location>
    <ligand>
        <name>ATP</name>
        <dbReference type="ChEBI" id="CHEBI:30616"/>
    </ligand>
</feature>
<dbReference type="CDD" id="cd09165">
    <property type="entry name" value="PLDc_PaPPK1_C1_like"/>
    <property type="match status" value="1"/>
</dbReference>
<feature type="domain" description="Polyphosphate kinase C-terminal" evidence="13">
    <location>
        <begin position="640"/>
        <end position="802"/>
    </location>
</feature>
<feature type="binding site" evidence="8">
    <location>
        <position position="605"/>
    </location>
    <ligand>
        <name>ATP</name>
        <dbReference type="ChEBI" id="CHEBI:30616"/>
    </ligand>
</feature>
<keyword evidence="2 8" id="KW-0808">Transferase</keyword>
<feature type="binding site" evidence="8">
    <location>
        <position position="183"/>
    </location>
    <ligand>
        <name>ATP</name>
        <dbReference type="ChEBI" id="CHEBI:30616"/>
    </ligand>
</feature>
<evidence type="ECO:0000256" key="10">
    <source>
        <dbReference type="SAM" id="MobiDB-lite"/>
    </source>
</evidence>
<evidence type="ECO:0000256" key="6">
    <source>
        <dbReference type="ARBA" id="ARBA00022840"/>
    </source>
</evidence>
<dbReference type="InterPro" id="IPR024953">
    <property type="entry name" value="PP_kinase_middle"/>
</dbReference>
<feature type="domain" description="Polyphosphate kinase middle" evidence="11">
    <location>
        <begin position="260"/>
        <end position="435"/>
    </location>
</feature>
<protein>
    <recommendedName>
        <fullName evidence="8 9">Polyphosphate kinase</fullName>
        <ecNumber evidence="8 9">2.7.4.1</ecNumber>
    </recommendedName>
    <alternativeName>
        <fullName evidence="8">ATP-polyphosphate phosphotransferase</fullName>
    </alternativeName>
    <alternativeName>
        <fullName evidence="8">Polyphosphoric acid kinase</fullName>
    </alternativeName>
</protein>
<comment type="function">
    <text evidence="8 9">Catalyzes the reversible transfer of the terminal phosphate of ATP to form a long-chain polyphosphate (polyP).</text>
</comment>
<dbReference type="GO" id="GO:0008976">
    <property type="term" value="F:polyphosphate kinase activity"/>
    <property type="evidence" value="ECO:0007669"/>
    <property type="project" value="UniProtKB-UniRule"/>
</dbReference>
<evidence type="ECO:0000256" key="4">
    <source>
        <dbReference type="ARBA" id="ARBA00022741"/>
    </source>
</evidence>
<feature type="compositionally biased region" description="Polar residues" evidence="10">
    <location>
        <begin position="26"/>
        <end position="36"/>
    </location>
</feature>
<keyword evidence="7 8" id="KW-0460">Magnesium</keyword>
<dbReference type="EC" id="2.7.4.1" evidence="8 9"/>
<dbReference type="Pfam" id="PF13089">
    <property type="entry name" value="PP_kinase_N"/>
    <property type="match status" value="1"/>
</dbReference>
<evidence type="ECO:0000259" key="13">
    <source>
        <dbReference type="Pfam" id="PF13090"/>
    </source>
</evidence>
<dbReference type="Pfam" id="PF17941">
    <property type="entry name" value="PP_kinase_C_1"/>
    <property type="match status" value="1"/>
</dbReference>
<dbReference type="Gene3D" id="3.30.1840.10">
    <property type="entry name" value="Polyphosphate kinase middle domain"/>
    <property type="match status" value="1"/>
</dbReference>
<feature type="domain" description="Polyphosphate kinase N-terminal" evidence="12">
    <location>
        <begin position="146"/>
        <end position="251"/>
    </location>
</feature>
<dbReference type="InterPro" id="IPR025200">
    <property type="entry name" value="PPK_C_dom2"/>
</dbReference>
<dbReference type="SUPFAM" id="SSF140356">
    <property type="entry name" value="PPK N-terminal domain-like"/>
    <property type="match status" value="1"/>
</dbReference>
<feature type="compositionally biased region" description="Basic residues" evidence="10">
    <location>
        <begin position="43"/>
        <end position="53"/>
    </location>
</feature>
<comment type="catalytic activity">
    <reaction evidence="8 9">
        <text>[phosphate](n) + ATP = [phosphate](n+1) + ADP</text>
        <dbReference type="Rhea" id="RHEA:19573"/>
        <dbReference type="Rhea" id="RHEA-COMP:9859"/>
        <dbReference type="Rhea" id="RHEA-COMP:14280"/>
        <dbReference type="ChEBI" id="CHEBI:16838"/>
        <dbReference type="ChEBI" id="CHEBI:30616"/>
        <dbReference type="ChEBI" id="CHEBI:456216"/>
        <dbReference type="EC" id="2.7.4.1"/>
    </reaction>
</comment>
<evidence type="ECO:0000259" key="14">
    <source>
        <dbReference type="Pfam" id="PF17941"/>
    </source>
</evidence>
<feature type="binding site" evidence="8">
    <location>
        <position position="701"/>
    </location>
    <ligand>
        <name>ATP</name>
        <dbReference type="ChEBI" id="CHEBI:30616"/>
    </ligand>
</feature>
<sequence length="830" mass="93736">MTDGDRLSTQGGERLRDQANGAVTMVHSTSPESTRNAPAADQHKRKGAPARRQRLFEASTSSAPALEAKNPSLSPEPTTVHENTSRPPVRYIAPRVPEPGPLAEVYRTFLQEWERTRILPQNPVYRPDFDLASLSLDALSTADEVYNRELSWLDFNWRVLREAFDPRTPLLERLKFIAITSSNLDEFFSKRVGGLKRQKAAGMANLTLEGWAPDVQLALIARAVREMVTIESACLHEDILPQLAEHGIRLVNYDELDTAERKRLQEYFLHEVYPILTPLAVDPGHPFPFISNLSLSLGIVLIDPSTGERQFARVKVPPTRPRWVPLQHPMHFLPLEQLIVAHLDTLFRGMEIVAAFPFRVTRNADLARNEEEADDLLDMISEELRERRFAPVVRLEVDANAPPEILPLLQSQLHLENDDVYFVHGLLRRPDLFTLAEINLPHLKYEPYTPTVPSRLVGISSKGRTGELFRAIRQGDLMVHHPYHSFQSTTQLFVEAAARDPQVLAIKQTIYRTSDNSPIVAALIDAAGRGKQVAVLVEVKARFDEAKNVEWARKLEEAGCHVAYGLVGLKTHCKMSLAIREEEDGLRAYFHIGTGNYNAKTASTYTDLGLLSCNPEIAADLMDLFNYLTGYSYQVDYRKLLVAPVNMRQRVLELIDQEIAHALAGREGRIIAKMNGLEDSSIVRKLYEASQAGVSIDLIVRGNCRLRPGLPGISENIRVISIIGRYLEHSRIFYFANNGTPLYYISSADWMRRNLSSRIETAVPIEDPRLQEYLHMILHSSLNDYRHAWELLPDGRYRQRQPSVGSNALEAGGVQNYLMQHTRMTSTLLG</sequence>
<dbReference type="SUPFAM" id="SSF56024">
    <property type="entry name" value="Phospholipase D/nuclease"/>
    <property type="match status" value="2"/>
</dbReference>
<dbReference type="Gene3D" id="1.20.58.310">
    <property type="entry name" value="Polyphosphate kinase N-terminal domain"/>
    <property type="match status" value="1"/>
</dbReference>
<evidence type="ECO:0000256" key="8">
    <source>
        <dbReference type="HAMAP-Rule" id="MF_00347"/>
    </source>
</evidence>
<dbReference type="FunFam" id="3.30.870.10:FF:000001">
    <property type="entry name" value="Polyphosphate kinase"/>
    <property type="match status" value="1"/>
</dbReference>
<evidence type="ECO:0000256" key="2">
    <source>
        <dbReference type="ARBA" id="ARBA00022679"/>
    </source>
</evidence>
<gene>
    <name evidence="15" type="primary">ppk1</name>
    <name evidence="8" type="synonym">ppk</name>
    <name evidence="15" type="ORF">ENQ20_19285</name>
</gene>
<dbReference type="HAMAP" id="MF_00347">
    <property type="entry name" value="Polyphosphate_kinase"/>
    <property type="match status" value="1"/>
</dbReference>
<keyword evidence="3 8" id="KW-0479">Metal-binding</keyword>
<keyword evidence="6 8" id="KW-0067">ATP-binding</keyword>